<name>A0ABS9HUP5_9GAMM</name>
<comment type="caution">
    <text evidence="2">The sequence shown here is derived from an EMBL/GenBank/DDBJ whole genome shotgun (WGS) entry which is preliminary data.</text>
</comment>
<organism evidence="2 3">
    <name type="scientific">Marilutibacter chinensis</name>
    <dbReference type="NCBI Taxonomy" id="2912247"/>
    <lineage>
        <taxon>Bacteria</taxon>
        <taxon>Pseudomonadati</taxon>
        <taxon>Pseudomonadota</taxon>
        <taxon>Gammaproteobacteria</taxon>
        <taxon>Lysobacterales</taxon>
        <taxon>Lysobacteraceae</taxon>
        <taxon>Marilutibacter</taxon>
    </lineage>
</organism>
<proteinExistence type="predicted"/>
<dbReference type="Proteomes" id="UP001430796">
    <property type="component" value="Unassembled WGS sequence"/>
</dbReference>
<dbReference type="EMBL" id="JAKJPO010000004">
    <property type="protein sequence ID" value="MCF7222090.1"/>
    <property type="molecule type" value="Genomic_DNA"/>
</dbReference>
<keyword evidence="3" id="KW-1185">Reference proteome</keyword>
<gene>
    <name evidence="2" type="ORF">L3V18_09890</name>
</gene>
<dbReference type="Gene3D" id="2.60.120.10">
    <property type="entry name" value="Jelly Rolls"/>
    <property type="match status" value="1"/>
</dbReference>
<dbReference type="InterPro" id="IPR014710">
    <property type="entry name" value="RmlC-like_jellyroll"/>
</dbReference>
<sequence>MSANKPNPSAIDVDGLPFRPGPGCPEPVSPRVAGLQTRFPGARSSFSTLGVTHARLLPGMALALGHAHAREKEFAHVPEGHPVPVDRRRRVDRGGADMVRPEAGGCRGDDAVDHPTMISPRAKRMAGRAVSARTDNPTERAGARFRSRR</sequence>
<evidence type="ECO:0000256" key="1">
    <source>
        <dbReference type="SAM" id="MobiDB-lite"/>
    </source>
</evidence>
<evidence type="ECO:0000313" key="3">
    <source>
        <dbReference type="Proteomes" id="UP001430796"/>
    </source>
</evidence>
<evidence type="ECO:0000313" key="2">
    <source>
        <dbReference type="EMBL" id="MCF7222090.1"/>
    </source>
</evidence>
<reference evidence="2 3" key="3">
    <citation type="submission" date="2022-01" db="EMBL/GenBank/DDBJ databases">
        <authorList>
            <person name="Zhou L.Y."/>
        </authorList>
    </citation>
    <scope>NUCLEOTIDE SEQUENCE [LARGE SCALE GENOMIC DNA]</scope>
    <source>
        <strain evidence="2 3">TLK-CK17</strain>
    </source>
</reference>
<protein>
    <submittedName>
        <fullName evidence="2">Uncharacterized protein</fullName>
    </submittedName>
</protein>
<feature type="region of interest" description="Disordered" evidence="1">
    <location>
        <begin position="1"/>
        <end position="30"/>
    </location>
</feature>
<reference evidence="2 3" key="1">
    <citation type="submission" date="2022-01" db="EMBL/GenBank/DDBJ databases">
        <title>Lysobacter chinensis sp. nov., a bacterium isolated from cow dung compost.</title>
        <authorList>
            <person name="Liu Y."/>
        </authorList>
    </citation>
    <scope>NUCLEOTIDE SEQUENCE [LARGE SCALE GENOMIC DNA]</scope>
    <source>
        <strain evidence="2 3">TLK-CK17</strain>
    </source>
</reference>
<dbReference type="RefSeq" id="WP_237054505.1">
    <property type="nucleotide sequence ID" value="NZ_JAKJPO010000004.1"/>
</dbReference>
<feature type="compositionally biased region" description="Pro residues" evidence="1">
    <location>
        <begin position="19"/>
        <end position="28"/>
    </location>
</feature>
<reference evidence="3" key="2">
    <citation type="submission" date="2022-01" db="EMBL/GenBank/DDBJ databases">
        <title>Lysobacter chinensis sp. nov., a bacterium isolated from cow dung compost.</title>
        <authorList>
            <person name="Zhou L.Y."/>
        </authorList>
    </citation>
    <scope>NUCLEOTIDE SEQUENCE [LARGE SCALE GENOMIC DNA]</scope>
    <source>
        <strain evidence="3">TLK-CK17</strain>
    </source>
</reference>
<feature type="region of interest" description="Disordered" evidence="1">
    <location>
        <begin position="79"/>
        <end position="149"/>
    </location>
</feature>
<accession>A0ABS9HUP5</accession>